<sequence length="87" mass="10191">MKFRPYIYVSILYNPELRKEDIKFDIKLERIASKLGGDLSGSGYGLRKRDVNFIFYNLADAKEFYTFIKRFKNVEISSSCVLSKGDY</sequence>
<reference evidence="1" key="1">
    <citation type="journal article" date="2015" name="Nature">
        <title>Complex archaea that bridge the gap between prokaryotes and eukaryotes.</title>
        <authorList>
            <person name="Spang A."/>
            <person name="Saw J.H."/>
            <person name="Jorgensen S.L."/>
            <person name="Zaremba-Niedzwiedzka K."/>
            <person name="Martijn J."/>
            <person name="Lind A.E."/>
            <person name="van Eijk R."/>
            <person name="Schleper C."/>
            <person name="Guy L."/>
            <person name="Ettema T.J."/>
        </authorList>
    </citation>
    <scope>NUCLEOTIDE SEQUENCE</scope>
</reference>
<accession>A0A0F9CF29</accession>
<comment type="caution">
    <text evidence="1">The sequence shown here is derived from an EMBL/GenBank/DDBJ whole genome shotgun (WGS) entry which is preliminary data.</text>
</comment>
<dbReference type="AlphaFoldDB" id="A0A0F9CF29"/>
<name>A0A0F9CF29_9ZZZZ</name>
<organism evidence="1">
    <name type="scientific">marine sediment metagenome</name>
    <dbReference type="NCBI Taxonomy" id="412755"/>
    <lineage>
        <taxon>unclassified sequences</taxon>
        <taxon>metagenomes</taxon>
        <taxon>ecological metagenomes</taxon>
    </lineage>
</organism>
<dbReference type="EMBL" id="LAZR01033581">
    <property type="protein sequence ID" value="KKL47679.1"/>
    <property type="molecule type" value="Genomic_DNA"/>
</dbReference>
<proteinExistence type="predicted"/>
<gene>
    <name evidence="1" type="ORF">LCGC14_2333140</name>
</gene>
<evidence type="ECO:0000313" key="1">
    <source>
        <dbReference type="EMBL" id="KKL47679.1"/>
    </source>
</evidence>
<protein>
    <submittedName>
        <fullName evidence="1">Uncharacterized protein</fullName>
    </submittedName>
</protein>